<dbReference type="PANTHER" id="PTHR32183:SF6">
    <property type="entry name" value="CYSTEINE SULFINATE DESULFINASE_CYSTEINE DESULFURASE AND RELATED ENZYMES"/>
    <property type="match status" value="1"/>
</dbReference>
<keyword evidence="1" id="KW-0597">Phosphoprotein</keyword>
<proteinExistence type="predicted"/>
<dbReference type="Pfam" id="PF05724">
    <property type="entry name" value="TPMT"/>
    <property type="match status" value="1"/>
</dbReference>
<dbReference type="PANTHER" id="PTHR32183">
    <property type="match status" value="1"/>
</dbReference>
<evidence type="ECO:0000256" key="3">
    <source>
        <dbReference type="ARBA" id="ARBA00022679"/>
    </source>
</evidence>
<organism evidence="5 6">
    <name type="scientific">Runella rosea</name>
    <dbReference type="NCBI Taxonomy" id="2259595"/>
    <lineage>
        <taxon>Bacteria</taxon>
        <taxon>Pseudomonadati</taxon>
        <taxon>Bacteroidota</taxon>
        <taxon>Cytophagia</taxon>
        <taxon>Cytophagales</taxon>
        <taxon>Spirosomataceae</taxon>
        <taxon>Runella</taxon>
    </lineage>
</organism>
<dbReference type="InterPro" id="IPR029063">
    <property type="entry name" value="SAM-dependent_MTases_sf"/>
</dbReference>
<dbReference type="SUPFAM" id="SSF53335">
    <property type="entry name" value="S-adenosyl-L-methionine-dependent methyltransferases"/>
    <property type="match status" value="1"/>
</dbReference>
<dbReference type="Gene3D" id="3.40.50.150">
    <property type="entry name" value="Vaccinia Virus protein VP39"/>
    <property type="match status" value="1"/>
</dbReference>
<evidence type="ECO:0000256" key="4">
    <source>
        <dbReference type="ARBA" id="ARBA00022691"/>
    </source>
</evidence>
<protein>
    <submittedName>
        <fullName evidence="5">SAM-dependent methyltransferase</fullName>
    </submittedName>
</protein>
<keyword evidence="4" id="KW-0949">S-adenosyl-L-methionine</keyword>
<dbReference type="CDD" id="cd02440">
    <property type="entry name" value="AdoMet_MTases"/>
    <property type="match status" value="1"/>
</dbReference>
<reference evidence="5 6" key="1">
    <citation type="submission" date="2018-07" db="EMBL/GenBank/DDBJ databases">
        <title>Genome sequencing of Runella.</title>
        <authorList>
            <person name="Baek M.-G."/>
            <person name="Yi H."/>
        </authorList>
    </citation>
    <scope>NUCLEOTIDE SEQUENCE [LARGE SCALE GENOMIC DNA]</scope>
    <source>
        <strain evidence="5 6">HYN0085</strain>
    </source>
</reference>
<keyword evidence="6" id="KW-1185">Reference proteome</keyword>
<dbReference type="Proteomes" id="UP000251993">
    <property type="component" value="Chromosome"/>
</dbReference>
<sequence>MSNLDQNFWDERYRAGQTGWDIGYVSPPLKEYIDQLTDKNLRILIPGGGNSYEAEYLLQQGFMDVTVVDISAEIVKKLQGKYASKGLKAVCEDFFEHSGHYDLVLEQTFFCAIHPSLRPLYAQKMHELLSPSGKLVGLLFNRSFEGGPPFGGTVEEYKRLFEATFDLKRMTPALNSIPPRLGFEVFFVASPKDN</sequence>
<gene>
    <name evidence="5" type="ORF">DR864_19000</name>
</gene>
<keyword evidence="3 5" id="KW-0808">Transferase</keyword>
<evidence type="ECO:0000256" key="2">
    <source>
        <dbReference type="ARBA" id="ARBA00022603"/>
    </source>
</evidence>
<dbReference type="GO" id="GO:0008757">
    <property type="term" value="F:S-adenosylmethionine-dependent methyltransferase activity"/>
    <property type="evidence" value="ECO:0007669"/>
    <property type="project" value="InterPro"/>
</dbReference>
<dbReference type="KEGG" id="run:DR864_19000"/>
<dbReference type="RefSeq" id="WP_114068442.1">
    <property type="nucleotide sequence ID" value="NZ_CP030850.1"/>
</dbReference>
<dbReference type="InterPro" id="IPR008854">
    <property type="entry name" value="TPMT"/>
</dbReference>
<dbReference type="EMBL" id="CP030850">
    <property type="protein sequence ID" value="AXE19674.1"/>
    <property type="molecule type" value="Genomic_DNA"/>
</dbReference>
<evidence type="ECO:0000313" key="5">
    <source>
        <dbReference type="EMBL" id="AXE19674.1"/>
    </source>
</evidence>
<name>A0A344TM03_9BACT</name>
<dbReference type="OrthoDB" id="9778208at2"/>
<evidence type="ECO:0000256" key="1">
    <source>
        <dbReference type="ARBA" id="ARBA00022553"/>
    </source>
</evidence>
<dbReference type="AlphaFoldDB" id="A0A344TM03"/>
<dbReference type="PROSITE" id="PS51585">
    <property type="entry name" value="SAM_MT_TPMT"/>
    <property type="match status" value="1"/>
</dbReference>
<evidence type="ECO:0000313" key="6">
    <source>
        <dbReference type="Proteomes" id="UP000251993"/>
    </source>
</evidence>
<dbReference type="GO" id="GO:0032259">
    <property type="term" value="P:methylation"/>
    <property type="evidence" value="ECO:0007669"/>
    <property type="project" value="UniProtKB-KW"/>
</dbReference>
<keyword evidence="2 5" id="KW-0489">Methyltransferase</keyword>
<accession>A0A344TM03</accession>